<protein>
    <submittedName>
        <fullName evidence="2">Uncharacterized protein isoform X2</fullName>
    </submittedName>
</protein>
<sequence>MLKHTMMQTVYFLLQMKKLSKQSAIFRHHFQFKRQLGCKELSNLHMDSPNIGLHLCANCHKIVNADIDWIIHCPSCKQQSEVELREDAEKLIEFTPLQLKQAQEDGFEIDTELRVNGPKGH</sequence>
<organism evidence="1 2">
    <name type="scientific">Coffea arabica</name>
    <name type="common">Arabian coffee</name>
    <dbReference type="NCBI Taxonomy" id="13443"/>
    <lineage>
        <taxon>Eukaryota</taxon>
        <taxon>Viridiplantae</taxon>
        <taxon>Streptophyta</taxon>
        <taxon>Embryophyta</taxon>
        <taxon>Tracheophyta</taxon>
        <taxon>Spermatophyta</taxon>
        <taxon>Magnoliopsida</taxon>
        <taxon>eudicotyledons</taxon>
        <taxon>Gunneridae</taxon>
        <taxon>Pentapetalae</taxon>
        <taxon>asterids</taxon>
        <taxon>lamiids</taxon>
        <taxon>Gentianales</taxon>
        <taxon>Rubiaceae</taxon>
        <taxon>Ixoroideae</taxon>
        <taxon>Gardenieae complex</taxon>
        <taxon>Bertiereae - Coffeeae clade</taxon>
        <taxon>Coffeeae</taxon>
        <taxon>Coffea</taxon>
    </lineage>
</organism>
<reference evidence="2" key="1">
    <citation type="submission" date="2025-08" db="UniProtKB">
        <authorList>
            <consortium name="RefSeq"/>
        </authorList>
    </citation>
    <scope>IDENTIFICATION</scope>
    <source>
        <tissue evidence="2">Leaves</tissue>
    </source>
</reference>
<dbReference type="Proteomes" id="UP001652660">
    <property type="component" value="Chromosome 3e"/>
</dbReference>
<accession>A0ABM4X638</accession>
<dbReference type="GeneID" id="140038269"/>
<keyword evidence="1" id="KW-1185">Reference proteome</keyword>
<name>A0ABM4X638_COFAR</name>
<evidence type="ECO:0000313" key="1">
    <source>
        <dbReference type="Proteomes" id="UP001652660"/>
    </source>
</evidence>
<gene>
    <name evidence="2" type="primary">LOC140038269</name>
</gene>
<proteinExistence type="predicted"/>
<evidence type="ECO:0000313" key="2">
    <source>
        <dbReference type="RefSeq" id="XP_071939499.1"/>
    </source>
</evidence>
<dbReference type="RefSeq" id="XP_071939499.1">
    <property type="nucleotide sequence ID" value="XM_072083398.1"/>
</dbReference>